<dbReference type="EMBL" id="JANCYU010000063">
    <property type="protein sequence ID" value="KAK4528337.1"/>
    <property type="molecule type" value="Genomic_DNA"/>
</dbReference>
<protein>
    <recommendedName>
        <fullName evidence="4">Protochlorophyllide reductase</fullName>
    </recommendedName>
</protein>
<evidence type="ECO:0000256" key="1">
    <source>
        <dbReference type="ARBA" id="ARBA00023002"/>
    </source>
</evidence>
<sequence length="358" mass="40253">MALVQLASLKVFLSKPFVTLDVCSDFLLGRWKLNNCKEIENVSLENKTILVTGCNTGIGYATCLKLARAKARLLICCRTLQKSKATAERLKKDLGIHETTRFCCLEADMADLNAVSTLAKRILELNEPIHFLVLNAGVMQAAKKKMTRDGLELHFAVNHMGHFLLTYLLLPRLIQSAPSSVIVVTSNAYEYGKPEKLADYRFVNYPYIPVSAYAQSKLANILFAYELRKRMKDKGVEVFAVHPGAVLSDIYREEWLLHAPVIGFFSKRLLSYIMRTPTEGASTITALIANAICSSDPSFRHVNDLSSNLYWKDCKPQNVNNDLVNDVSSEFLWRVSLSILQELGIVNEKILPIEERCC</sequence>
<gene>
    <name evidence="2" type="ORF">GAYE_SCF55G6277</name>
</gene>
<keyword evidence="1" id="KW-0560">Oxidoreductase</keyword>
<name>A0AAV9ILJ4_9RHOD</name>
<dbReference type="InterPro" id="IPR002347">
    <property type="entry name" value="SDR_fam"/>
</dbReference>
<organism evidence="2 3">
    <name type="scientific">Galdieria yellowstonensis</name>
    <dbReference type="NCBI Taxonomy" id="3028027"/>
    <lineage>
        <taxon>Eukaryota</taxon>
        <taxon>Rhodophyta</taxon>
        <taxon>Bangiophyceae</taxon>
        <taxon>Galdieriales</taxon>
        <taxon>Galdieriaceae</taxon>
        <taxon>Galdieria</taxon>
    </lineage>
</organism>
<dbReference type="PRINTS" id="PR00081">
    <property type="entry name" value="GDHRDH"/>
</dbReference>
<evidence type="ECO:0008006" key="4">
    <source>
        <dbReference type="Google" id="ProtNLM"/>
    </source>
</evidence>
<dbReference type="GO" id="GO:0016491">
    <property type="term" value="F:oxidoreductase activity"/>
    <property type="evidence" value="ECO:0007669"/>
    <property type="project" value="UniProtKB-KW"/>
</dbReference>
<keyword evidence="3" id="KW-1185">Reference proteome</keyword>
<evidence type="ECO:0000313" key="2">
    <source>
        <dbReference type="EMBL" id="KAK4528337.1"/>
    </source>
</evidence>
<dbReference type="AlphaFoldDB" id="A0AAV9ILJ4"/>
<dbReference type="Gene3D" id="3.40.50.720">
    <property type="entry name" value="NAD(P)-binding Rossmann-like Domain"/>
    <property type="match status" value="1"/>
</dbReference>
<reference evidence="2 3" key="1">
    <citation type="submission" date="2022-07" db="EMBL/GenBank/DDBJ databases">
        <title>Genome-wide signatures of adaptation to extreme environments.</title>
        <authorList>
            <person name="Cho C.H."/>
            <person name="Yoon H.S."/>
        </authorList>
    </citation>
    <scope>NUCLEOTIDE SEQUENCE [LARGE SCALE GENOMIC DNA]</scope>
    <source>
        <strain evidence="2 3">108.79 E11</strain>
    </source>
</reference>
<comment type="caution">
    <text evidence="2">The sequence shown here is derived from an EMBL/GenBank/DDBJ whole genome shotgun (WGS) entry which is preliminary data.</text>
</comment>
<dbReference type="Proteomes" id="UP001300502">
    <property type="component" value="Unassembled WGS sequence"/>
</dbReference>
<dbReference type="Pfam" id="PF00106">
    <property type="entry name" value="adh_short"/>
    <property type="match status" value="1"/>
</dbReference>
<dbReference type="InterPro" id="IPR036291">
    <property type="entry name" value="NAD(P)-bd_dom_sf"/>
</dbReference>
<dbReference type="PANTHER" id="PTHR43157">
    <property type="entry name" value="PHOSPHATIDYLINOSITOL-GLYCAN BIOSYNTHESIS CLASS F PROTEIN-RELATED"/>
    <property type="match status" value="1"/>
</dbReference>
<dbReference type="SUPFAM" id="SSF51735">
    <property type="entry name" value="NAD(P)-binding Rossmann-fold domains"/>
    <property type="match status" value="1"/>
</dbReference>
<accession>A0AAV9ILJ4</accession>
<evidence type="ECO:0000313" key="3">
    <source>
        <dbReference type="Proteomes" id="UP001300502"/>
    </source>
</evidence>
<dbReference type="PANTHER" id="PTHR43157:SF73">
    <property type="entry name" value="WW DOMAIN-CONTAINING OXIDOREDUCTASE-LIKE PROTEIN"/>
    <property type="match status" value="1"/>
</dbReference>
<proteinExistence type="predicted"/>